<feature type="transmembrane region" description="Helical" evidence="1">
    <location>
        <begin position="7"/>
        <end position="24"/>
    </location>
</feature>
<organism evidence="2 3">
    <name type="scientific">Legionella antarctica</name>
    <dbReference type="NCBI Taxonomy" id="2708020"/>
    <lineage>
        <taxon>Bacteria</taxon>
        <taxon>Pseudomonadati</taxon>
        <taxon>Pseudomonadota</taxon>
        <taxon>Gammaproteobacteria</taxon>
        <taxon>Legionellales</taxon>
        <taxon>Legionellaceae</taxon>
        <taxon>Legionella</taxon>
    </lineage>
</organism>
<gene>
    <name evidence="2" type="ORF">TUM19329_04600</name>
</gene>
<evidence type="ECO:0000256" key="1">
    <source>
        <dbReference type="SAM" id="Phobius"/>
    </source>
</evidence>
<keyword evidence="1" id="KW-1133">Transmembrane helix</keyword>
<dbReference type="AlphaFoldDB" id="A0A6F8T0Y6"/>
<dbReference type="EMBL" id="AP022839">
    <property type="protein sequence ID" value="BCA94099.1"/>
    <property type="molecule type" value="Genomic_DNA"/>
</dbReference>
<evidence type="ECO:0000313" key="2">
    <source>
        <dbReference type="EMBL" id="BCA94099.1"/>
    </source>
</evidence>
<name>A0A6F8T0Y6_9GAMM</name>
<keyword evidence="3" id="KW-1185">Reference proteome</keyword>
<keyword evidence="1" id="KW-0472">Membrane</keyword>
<dbReference type="RefSeq" id="WP_173236083.1">
    <property type="nucleotide sequence ID" value="NZ_AP022839.1"/>
</dbReference>
<accession>A0A6F8T0Y6</accession>
<evidence type="ECO:0000313" key="3">
    <source>
        <dbReference type="Proteomes" id="UP000502894"/>
    </source>
</evidence>
<dbReference type="KEGG" id="lant:TUM19329_04600"/>
<dbReference type="Proteomes" id="UP000502894">
    <property type="component" value="Chromosome"/>
</dbReference>
<feature type="transmembrane region" description="Helical" evidence="1">
    <location>
        <begin position="30"/>
        <end position="47"/>
    </location>
</feature>
<protein>
    <submittedName>
        <fullName evidence="2">Uncharacterized protein</fullName>
    </submittedName>
</protein>
<keyword evidence="1" id="KW-0812">Transmembrane</keyword>
<proteinExistence type="predicted"/>
<sequence>MRVINNIGFILLAVYLVLVAFIALGALIPSAVIGIVALAAAVFILIGR</sequence>
<reference evidence="2" key="1">
    <citation type="journal article" date="2020" name="Microbiol. Resour. Announc.">
        <title>Complete Genome Sequence of Novel Psychrotolerant Legionella Strain TUM19329, Isolated from Antarctic Lake Sediment.</title>
        <authorList>
            <person name="Shimada S."/>
            <person name="Nakai R."/>
            <person name="Aoki K."/>
            <person name="Shimoeda N."/>
            <person name="Ohno G."/>
            <person name="Miyazaki Y."/>
            <person name="Kudoh S."/>
            <person name="Imura S."/>
            <person name="Watanabe K."/>
            <person name="Ishii Y."/>
            <person name="Tateda K."/>
        </authorList>
    </citation>
    <scope>NUCLEOTIDE SEQUENCE [LARGE SCALE GENOMIC DNA]</scope>
    <source>
        <strain evidence="2">TUM19329</strain>
    </source>
</reference>